<dbReference type="InterPro" id="IPR005583">
    <property type="entry name" value="YaaA"/>
</dbReference>
<comment type="caution">
    <text evidence="2">The sequence shown here is derived from an EMBL/GenBank/DDBJ whole genome shotgun (WGS) entry which is preliminary data.</text>
</comment>
<keyword evidence="3" id="KW-1185">Reference proteome</keyword>
<organism evidence="2 3">
    <name type="scientific">Moraxella porci DSM 25326</name>
    <dbReference type="NCBI Taxonomy" id="573983"/>
    <lineage>
        <taxon>Bacteria</taxon>
        <taxon>Pseudomonadati</taxon>
        <taxon>Pseudomonadota</taxon>
        <taxon>Gammaproteobacteria</taxon>
        <taxon>Moraxellales</taxon>
        <taxon>Moraxellaceae</taxon>
        <taxon>Moraxella</taxon>
    </lineage>
</organism>
<dbReference type="Pfam" id="PF03883">
    <property type="entry name" value="H2O2_YaaD"/>
    <property type="match status" value="1"/>
</dbReference>
<reference evidence="2 3" key="1">
    <citation type="submission" date="2017-02" db="EMBL/GenBank/DDBJ databases">
        <title>Draft genome sequence of Moraxella porci CCUG 54912T type strain.</title>
        <authorList>
            <person name="Salva-Serra F."/>
            <person name="Engstrom-Jakobsson H."/>
            <person name="Thorell K."/>
            <person name="Jaen-Luchoro D."/>
            <person name="Gonzales-Siles L."/>
            <person name="Karlsson R."/>
            <person name="Yazdan S."/>
            <person name="Boulund F."/>
            <person name="Johnning A."/>
            <person name="Engstrand L."/>
            <person name="Kristiansson E."/>
            <person name="Moore E."/>
        </authorList>
    </citation>
    <scope>NUCLEOTIDE SEQUENCE [LARGE SCALE GENOMIC DNA]</scope>
    <source>
        <strain evidence="2 3">CCUG 54912</strain>
    </source>
</reference>
<dbReference type="Proteomes" id="UP000190683">
    <property type="component" value="Unassembled WGS sequence"/>
</dbReference>
<dbReference type="PANTHER" id="PTHR30283:SF4">
    <property type="entry name" value="PEROXIDE STRESS RESISTANCE PROTEIN YAAA"/>
    <property type="match status" value="1"/>
</dbReference>
<dbReference type="STRING" id="573983.B0681_10180"/>
<sequence length="260" mass="29664">MYFLLSPAKNLDEKTPVPLSLADHYSTPALIDQASTLMHTLKDCDVIDLQELMGISAKIAEQNVLRNQNWAYPFDDTAKPAVYLFDGDVYTGLDAYHLSEDNIHYLNKHLGILSGLYGLLAPLDLMLPYRLEMGTKFKTPQADNLYQFWGDLITDLINARMKESGLDTLINLASNEYYGAVNPTKIDARIITPRFEDQKNGQYKVISFYAKKARGLMVNYAATNQITDVEKLKDFDADGYYFVDELSDDTQWLFRRDEQV</sequence>
<dbReference type="AlphaFoldDB" id="A0A1T0CLN2"/>
<dbReference type="EMBL" id="MUYV01000021">
    <property type="protein sequence ID" value="OOS23071.1"/>
    <property type="molecule type" value="Genomic_DNA"/>
</dbReference>
<evidence type="ECO:0000256" key="1">
    <source>
        <dbReference type="HAMAP-Rule" id="MF_00652"/>
    </source>
</evidence>
<dbReference type="NCBIfam" id="NF002542">
    <property type="entry name" value="PRK02101.1-3"/>
    <property type="match status" value="1"/>
</dbReference>
<protein>
    <recommendedName>
        <fullName evidence="1">UPF0246 protein B0681_10180</fullName>
    </recommendedName>
</protein>
<evidence type="ECO:0000313" key="3">
    <source>
        <dbReference type="Proteomes" id="UP000190683"/>
    </source>
</evidence>
<proteinExistence type="inferred from homology"/>
<comment type="similarity">
    <text evidence="1">Belongs to the UPF0246 family.</text>
</comment>
<dbReference type="GO" id="GO:0005829">
    <property type="term" value="C:cytosol"/>
    <property type="evidence" value="ECO:0007669"/>
    <property type="project" value="TreeGrafter"/>
</dbReference>
<gene>
    <name evidence="2" type="ORF">B0681_10180</name>
</gene>
<accession>A0A1T0CLN2</accession>
<name>A0A1T0CLN2_9GAMM</name>
<evidence type="ECO:0000313" key="2">
    <source>
        <dbReference type="EMBL" id="OOS23071.1"/>
    </source>
</evidence>
<dbReference type="GO" id="GO:0033194">
    <property type="term" value="P:response to hydroperoxide"/>
    <property type="evidence" value="ECO:0007669"/>
    <property type="project" value="TreeGrafter"/>
</dbReference>
<dbReference type="PANTHER" id="PTHR30283">
    <property type="entry name" value="PEROXIDE STRESS RESPONSE PROTEIN YAAA"/>
    <property type="match status" value="1"/>
</dbReference>
<dbReference type="HAMAP" id="MF_00652">
    <property type="entry name" value="UPF0246"/>
    <property type="match status" value="1"/>
</dbReference>
<dbReference type="RefSeq" id="WP_078318603.1">
    <property type="nucleotide sequence ID" value="NZ_MUYV01000021.1"/>
</dbReference>